<dbReference type="Pfam" id="PF00505">
    <property type="entry name" value="HMG_box"/>
    <property type="match status" value="1"/>
</dbReference>
<keyword evidence="3" id="KW-0539">Nucleus</keyword>
<dbReference type="InterPro" id="IPR009071">
    <property type="entry name" value="HMG_box_dom"/>
</dbReference>
<sequence length="369" mass="40763">MPKATQSSESLPSSTEKIRRPRNAFFIFRCDVSAELSKETTPEGKPLAAAVKSKEASKRWSKASAQTKQEYYLRAQQEKEEHAAKYPGYVYQPRRKEQIQQEKAARQSGRSGRATRVGRTRRARAPSSATGVEDGGELEDTRSTPSGESSSSFRLSPAPFSPPSSATDSDSTSGDSQATSFDFGYASQSFKSREASSYQNLFVVDESAALPYHPSFEGQVHDPSSVQQAPGQINAPTSYNALSYDNFSQAFNTMVDNHQNYDYTPQAFTATNHSDSKPVASGSSSIDFGSSTTDLSWAYNTNPALNATTFSFANEPRFDLSSSTYLFPQLDPDLQVYPGNLFSEEEPSYQRSRTMVDPQLEHFRLPSYD</sequence>
<feature type="compositionally biased region" description="Basic and acidic residues" evidence="4">
    <location>
        <begin position="94"/>
        <end position="105"/>
    </location>
</feature>
<comment type="caution">
    <text evidence="6">The sequence shown here is derived from an EMBL/GenBank/DDBJ whole genome shotgun (WGS) entry which is preliminary data.</text>
</comment>
<dbReference type="GO" id="GO:0001228">
    <property type="term" value="F:DNA-binding transcription activator activity, RNA polymerase II-specific"/>
    <property type="evidence" value="ECO:0007669"/>
    <property type="project" value="TreeGrafter"/>
</dbReference>
<evidence type="ECO:0000259" key="5">
    <source>
        <dbReference type="PROSITE" id="PS50118"/>
    </source>
</evidence>
<dbReference type="AlphaFoldDB" id="A0AA38P3C0"/>
<evidence type="ECO:0000256" key="1">
    <source>
        <dbReference type="ARBA" id="ARBA00023125"/>
    </source>
</evidence>
<protein>
    <recommendedName>
        <fullName evidence="5">HMG box domain-containing protein</fullName>
    </recommendedName>
</protein>
<dbReference type="InterPro" id="IPR050140">
    <property type="entry name" value="SRY-related_HMG-box_TF-like"/>
</dbReference>
<evidence type="ECO:0000313" key="7">
    <source>
        <dbReference type="Proteomes" id="UP001163846"/>
    </source>
</evidence>
<dbReference type="PANTHER" id="PTHR10270:SF161">
    <property type="entry name" value="SEX-DETERMINING REGION Y PROTEIN"/>
    <property type="match status" value="1"/>
</dbReference>
<dbReference type="PANTHER" id="PTHR10270">
    <property type="entry name" value="SOX TRANSCRIPTION FACTOR"/>
    <property type="match status" value="1"/>
</dbReference>
<evidence type="ECO:0000256" key="4">
    <source>
        <dbReference type="SAM" id="MobiDB-lite"/>
    </source>
</evidence>
<feature type="domain" description="HMG box" evidence="5">
    <location>
        <begin position="18"/>
        <end position="90"/>
    </location>
</feature>
<feature type="region of interest" description="Disordered" evidence="4">
    <location>
        <begin position="83"/>
        <end position="181"/>
    </location>
</feature>
<keyword evidence="7" id="KW-1185">Reference proteome</keyword>
<gene>
    <name evidence="6" type="ORF">F5878DRAFT_303589</name>
</gene>
<proteinExistence type="predicted"/>
<evidence type="ECO:0000313" key="6">
    <source>
        <dbReference type="EMBL" id="KAJ3835553.1"/>
    </source>
</evidence>
<dbReference type="SMART" id="SM00398">
    <property type="entry name" value="HMG"/>
    <property type="match status" value="1"/>
</dbReference>
<accession>A0AA38P3C0</accession>
<feature type="region of interest" description="Disordered" evidence="4">
    <location>
        <begin position="37"/>
        <end position="67"/>
    </location>
</feature>
<dbReference type="PROSITE" id="PS50118">
    <property type="entry name" value="HMG_BOX_2"/>
    <property type="match status" value="1"/>
</dbReference>
<dbReference type="GO" id="GO:0005634">
    <property type="term" value="C:nucleus"/>
    <property type="evidence" value="ECO:0007669"/>
    <property type="project" value="UniProtKB-UniRule"/>
</dbReference>
<dbReference type="SUPFAM" id="SSF47095">
    <property type="entry name" value="HMG-box"/>
    <property type="match status" value="1"/>
</dbReference>
<feature type="compositionally biased region" description="Low complexity" evidence="4">
    <location>
        <begin position="143"/>
        <end position="180"/>
    </location>
</feature>
<feature type="DNA-binding region" description="HMG box" evidence="3">
    <location>
        <begin position="18"/>
        <end position="90"/>
    </location>
</feature>
<dbReference type="GO" id="GO:0030154">
    <property type="term" value="P:cell differentiation"/>
    <property type="evidence" value="ECO:0007669"/>
    <property type="project" value="TreeGrafter"/>
</dbReference>
<dbReference type="Proteomes" id="UP001163846">
    <property type="component" value="Unassembled WGS sequence"/>
</dbReference>
<name>A0AA38P3C0_9AGAR</name>
<reference evidence="6" key="1">
    <citation type="submission" date="2022-08" db="EMBL/GenBank/DDBJ databases">
        <authorList>
            <consortium name="DOE Joint Genome Institute"/>
            <person name="Min B."/>
            <person name="Riley R."/>
            <person name="Sierra-Patev S."/>
            <person name="Naranjo-Ortiz M."/>
            <person name="Looney B."/>
            <person name="Konkel Z."/>
            <person name="Slot J.C."/>
            <person name="Sakamoto Y."/>
            <person name="Steenwyk J.L."/>
            <person name="Rokas A."/>
            <person name="Carro J."/>
            <person name="Camarero S."/>
            <person name="Ferreira P."/>
            <person name="Molpeceres G."/>
            <person name="Ruiz-Duenas F.J."/>
            <person name="Serrano A."/>
            <person name="Henrissat B."/>
            <person name="Drula E."/>
            <person name="Hughes K.W."/>
            <person name="Mata J.L."/>
            <person name="Ishikawa N.K."/>
            <person name="Vargas-Isla R."/>
            <person name="Ushijima S."/>
            <person name="Smith C.A."/>
            <person name="Ahrendt S."/>
            <person name="Andreopoulos W."/>
            <person name="He G."/>
            <person name="Labutti K."/>
            <person name="Lipzen A."/>
            <person name="Ng V."/>
            <person name="Sandor L."/>
            <person name="Barry K."/>
            <person name="Martinez A.T."/>
            <person name="Xiao Y."/>
            <person name="Gibbons J.G."/>
            <person name="Terashima K."/>
            <person name="Hibbett D.S."/>
            <person name="Grigoriev I.V."/>
        </authorList>
    </citation>
    <scope>NUCLEOTIDE SEQUENCE</scope>
    <source>
        <strain evidence="6">TFB9207</strain>
    </source>
</reference>
<dbReference type="Gene3D" id="1.10.30.10">
    <property type="entry name" value="High mobility group box domain"/>
    <property type="match status" value="1"/>
</dbReference>
<dbReference type="CDD" id="cd01389">
    <property type="entry name" value="HMG-box_ROX1-like"/>
    <property type="match status" value="1"/>
</dbReference>
<dbReference type="GO" id="GO:0000978">
    <property type="term" value="F:RNA polymerase II cis-regulatory region sequence-specific DNA binding"/>
    <property type="evidence" value="ECO:0007669"/>
    <property type="project" value="TreeGrafter"/>
</dbReference>
<evidence type="ECO:0000256" key="3">
    <source>
        <dbReference type="PROSITE-ProRule" id="PRU00267"/>
    </source>
</evidence>
<dbReference type="EMBL" id="MU806400">
    <property type="protein sequence ID" value="KAJ3835553.1"/>
    <property type="molecule type" value="Genomic_DNA"/>
</dbReference>
<evidence type="ECO:0000256" key="2">
    <source>
        <dbReference type="ARBA" id="ARBA00023163"/>
    </source>
</evidence>
<keyword evidence="1 3" id="KW-0238">DNA-binding</keyword>
<keyword evidence="2" id="KW-0804">Transcription</keyword>
<organism evidence="6 7">
    <name type="scientific">Lentinula raphanica</name>
    <dbReference type="NCBI Taxonomy" id="153919"/>
    <lineage>
        <taxon>Eukaryota</taxon>
        <taxon>Fungi</taxon>
        <taxon>Dikarya</taxon>
        <taxon>Basidiomycota</taxon>
        <taxon>Agaricomycotina</taxon>
        <taxon>Agaricomycetes</taxon>
        <taxon>Agaricomycetidae</taxon>
        <taxon>Agaricales</taxon>
        <taxon>Marasmiineae</taxon>
        <taxon>Omphalotaceae</taxon>
        <taxon>Lentinula</taxon>
    </lineage>
</organism>
<dbReference type="InterPro" id="IPR036910">
    <property type="entry name" value="HMG_box_dom_sf"/>
</dbReference>